<evidence type="ECO:0000256" key="20">
    <source>
        <dbReference type="PIRSR" id="PIRSR601382-3"/>
    </source>
</evidence>
<keyword evidence="10" id="KW-1133">Transmembrane helix</keyword>
<dbReference type="AlphaFoldDB" id="A0A443SVT0"/>
<evidence type="ECO:0000256" key="18">
    <source>
        <dbReference type="PIRSR" id="PIRSR601382-1"/>
    </source>
</evidence>
<keyword evidence="5" id="KW-0812">Transmembrane</keyword>
<feature type="active site" description="Proton donor" evidence="18">
    <location>
        <position position="372"/>
    </location>
</feature>
<keyword evidence="14" id="KW-0325">Glycoprotein</keyword>
<dbReference type="GO" id="GO:0000139">
    <property type="term" value="C:Golgi membrane"/>
    <property type="evidence" value="ECO:0007669"/>
    <property type="project" value="UniProtKB-SubCell"/>
</dbReference>
<evidence type="ECO:0000256" key="7">
    <source>
        <dbReference type="ARBA" id="ARBA00022801"/>
    </source>
</evidence>
<dbReference type="InterPro" id="IPR036026">
    <property type="entry name" value="Seven-hairpin_glycosidases"/>
</dbReference>
<feature type="disulfide bond" evidence="20">
    <location>
        <begin position="326"/>
        <end position="358"/>
    </location>
</feature>
<evidence type="ECO:0000256" key="11">
    <source>
        <dbReference type="ARBA" id="ARBA00023034"/>
    </source>
</evidence>
<keyword evidence="12" id="KW-0472">Membrane</keyword>
<comment type="pathway">
    <text evidence="3">Protein modification; protein glycosylation.</text>
</comment>
<evidence type="ECO:0000256" key="13">
    <source>
        <dbReference type="ARBA" id="ARBA00023157"/>
    </source>
</evidence>
<keyword evidence="23" id="KW-1185">Reference proteome</keyword>
<evidence type="ECO:0000256" key="12">
    <source>
        <dbReference type="ARBA" id="ARBA00023136"/>
    </source>
</evidence>
<dbReference type="SUPFAM" id="SSF48225">
    <property type="entry name" value="Seven-hairpin glycosidases"/>
    <property type="match status" value="1"/>
</dbReference>
<comment type="cofactor">
    <cofactor evidence="1 19">
        <name>Ca(2+)</name>
        <dbReference type="ChEBI" id="CHEBI:29108"/>
    </cofactor>
</comment>
<keyword evidence="11" id="KW-0333">Golgi apparatus</keyword>
<evidence type="ECO:0000256" key="3">
    <source>
        <dbReference type="ARBA" id="ARBA00004922"/>
    </source>
</evidence>
<comment type="subcellular location">
    <subcellularLocation>
        <location evidence="2">Golgi apparatus membrane</location>
        <topology evidence="2">Single-pass type II membrane protein</topology>
    </subcellularLocation>
</comment>
<evidence type="ECO:0000256" key="19">
    <source>
        <dbReference type="PIRSR" id="PIRSR601382-2"/>
    </source>
</evidence>
<feature type="active site" evidence="18">
    <location>
        <position position="265"/>
    </location>
</feature>
<dbReference type="GO" id="GO:0006491">
    <property type="term" value="P:N-glycan processing"/>
    <property type="evidence" value="ECO:0007669"/>
    <property type="project" value="UniProtKB-ARBA"/>
</dbReference>
<dbReference type="VEuPathDB" id="VectorBase:LDEU000427"/>
<evidence type="ECO:0000313" key="22">
    <source>
        <dbReference type="EMBL" id="RWS31610.1"/>
    </source>
</evidence>
<evidence type="ECO:0000256" key="5">
    <source>
        <dbReference type="ARBA" id="ARBA00022692"/>
    </source>
</evidence>
<dbReference type="GO" id="GO:0005783">
    <property type="term" value="C:endoplasmic reticulum"/>
    <property type="evidence" value="ECO:0007669"/>
    <property type="project" value="TreeGrafter"/>
</dbReference>
<dbReference type="Proteomes" id="UP000288716">
    <property type="component" value="Unassembled WGS sequence"/>
</dbReference>
<evidence type="ECO:0000256" key="2">
    <source>
        <dbReference type="ARBA" id="ARBA00004323"/>
    </source>
</evidence>
<evidence type="ECO:0000313" key="23">
    <source>
        <dbReference type="Proteomes" id="UP000288716"/>
    </source>
</evidence>
<dbReference type="GO" id="GO:0005975">
    <property type="term" value="P:carbohydrate metabolic process"/>
    <property type="evidence" value="ECO:0007669"/>
    <property type="project" value="InterPro"/>
</dbReference>
<evidence type="ECO:0000256" key="16">
    <source>
        <dbReference type="ARBA" id="ARBA00047669"/>
    </source>
</evidence>
<feature type="active site" evidence="18">
    <location>
        <position position="392"/>
    </location>
</feature>
<comment type="similarity">
    <text evidence="4 21">Belongs to the glycosyl hydrolase 47 family.</text>
</comment>
<sequence>MDNEFMYSAQSEHYFNVHNEHFVRQKQNNSRNNNRLQYSVIVKREIIKEMMRHAWNGYVKYAWGDNELRPVSRSGYSPTLLGDTKLGMTIVDALDTLLIMNMNSEFEKGREWIANKFNMDNVYESVSVFEVNIRFVGGLLSCFALTNDSMFLHKAQYVAEKLLPAFDTSTRIPKTRVWLNSKSSTINFRSYTVETSIAEAGSFHLEFVYLSDATKNFTYKLLANNIRRMIVGARNRDQNGLFPVFISTETGMFTTSKVSFGANGDSFYEYLLKAWIQSNRSQKRQKRLFLRTMKEVEKTLLRRTESGFYYLVENMGSHEGMSHLACFSGGLFALAADTILGNKSERFKFLAAELTKTCHESYVNTDTGLGPEMFFLDNQFESDTEYYILRPEVVESYFYLWRTTREQKYRDWAWEVVNALQKHCKTEFGFSGIRNVNDEESEKDDVQQSFFLAETLKYLYLIFSDDLLPLDKWVFNTEGHPLPIKGRNAAYKIN</sequence>
<evidence type="ECO:0000256" key="8">
    <source>
        <dbReference type="ARBA" id="ARBA00022837"/>
    </source>
</evidence>
<dbReference type="InterPro" id="IPR012341">
    <property type="entry name" value="6hp_glycosidase-like_sf"/>
</dbReference>
<comment type="caution">
    <text evidence="22">The sequence shown here is derived from an EMBL/GenBank/DDBJ whole genome shotgun (WGS) entry which is preliminary data.</text>
</comment>
<comment type="catalytic activity">
    <reaction evidence="17">
        <text>N(4)-(alpha-D-Man-(1-&gt;2)-alpha-D-Man-(1-&gt;2)-alpha-D-Man-(1-&gt;3)-[alpha-D-Man-(1-&gt;2)-alpha-D-Man-(1-&gt;3)-[alpha-D-Man-(1-&gt;2)-alpha-D-Man-(1-&gt;6)]-alpha-D-Man-(1-&gt;6)]-beta-D-Man-(1-&gt;4)-beta-D-GlcNAc-(1-&gt;4)-beta-D-GlcNAc)-L-asparaginyl-[protein] (N-glucan mannose isomer 9A1,2,3B1,2,3) + 4 H2O = N(4)-(alpha-D-Man-(1-&gt;3)-[alpha-D-Man-(1-&gt;3)-[alpha-D-Man-(1-&gt;6)]-alpha-D-Man-(1-&gt;6)]-beta-D-Man-(1-&gt;4)-beta-D-GlcNAc-(1-&gt;4)-beta-D-GlcNAc)-L-asparaginyl-[protein] (N-glucan mannose isomer 5A1,2) + 4 beta-D-mannose</text>
        <dbReference type="Rhea" id="RHEA:56008"/>
        <dbReference type="Rhea" id="RHEA-COMP:14356"/>
        <dbReference type="Rhea" id="RHEA-COMP:14367"/>
        <dbReference type="ChEBI" id="CHEBI:15377"/>
        <dbReference type="ChEBI" id="CHEBI:28563"/>
        <dbReference type="ChEBI" id="CHEBI:59087"/>
        <dbReference type="ChEBI" id="CHEBI:139493"/>
        <dbReference type="EC" id="3.2.1.113"/>
    </reaction>
</comment>
<evidence type="ECO:0000256" key="6">
    <source>
        <dbReference type="ARBA" id="ARBA00022723"/>
    </source>
</evidence>
<gene>
    <name evidence="22" type="ORF">B4U80_04608</name>
</gene>
<keyword evidence="9" id="KW-0735">Signal-anchor</keyword>
<evidence type="ECO:0000256" key="9">
    <source>
        <dbReference type="ARBA" id="ARBA00022968"/>
    </source>
</evidence>
<reference evidence="22 23" key="1">
    <citation type="journal article" date="2018" name="Gigascience">
        <title>Genomes of trombidid mites reveal novel predicted allergens and laterally-transferred genes associated with secondary metabolism.</title>
        <authorList>
            <person name="Dong X."/>
            <person name="Chaisiri K."/>
            <person name="Xia D."/>
            <person name="Armstrong S.D."/>
            <person name="Fang Y."/>
            <person name="Donnelly M.J."/>
            <person name="Kadowaki T."/>
            <person name="McGarry J.W."/>
            <person name="Darby A.C."/>
            <person name="Makepeace B.L."/>
        </authorList>
    </citation>
    <scope>NUCLEOTIDE SEQUENCE [LARGE SCALE GENOMIC DNA]</scope>
    <source>
        <strain evidence="22">UoL-UT</strain>
    </source>
</reference>
<dbReference type="InterPro" id="IPR001382">
    <property type="entry name" value="Glyco_hydro_47"/>
</dbReference>
<keyword evidence="7 21" id="KW-0378">Hydrolase</keyword>
<evidence type="ECO:0000256" key="1">
    <source>
        <dbReference type="ARBA" id="ARBA00001913"/>
    </source>
</evidence>
<dbReference type="OrthoDB" id="8118055at2759"/>
<proteinExistence type="inferred from homology"/>
<dbReference type="PANTHER" id="PTHR11742">
    <property type="entry name" value="MANNOSYL-OLIGOSACCHARIDE ALPHA-1,2-MANNOSIDASE-RELATED"/>
    <property type="match status" value="1"/>
</dbReference>
<keyword evidence="8 19" id="KW-0106">Calcium</keyword>
<dbReference type="EC" id="3.2.1.-" evidence="21"/>
<protein>
    <recommendedName>
        <fullName evidence="21">alpha-1,2-Mannosidase</fullName>
        <ecNumber evidence="21">3.2.1.-</ecNumber>
    </recommendedName>
</protein>
<keyword evidence="6 19" id="KW-0479">Metal-binding</keyword>
<evidence type="ECO:0000256" key="17">
    <source>
        <dbReference type="ARBA" id="ARBA00048605"/>
    </source>
</evidence>
<dbReference type="PRINTS" id="PR00747">
    <property type="entry name" value="GLYHDRLASE47"/>
</dbReference>
<evidence type="ECO:0000256" key="14">
    <source>
        <dbReference type="ARBA" id="ARBA00023180"/>
    </source>
</evidence>
<dbReference type="FunFam" id="1.50.10.10:FF:000017">
    <property type="entry name" value="alpha-1,2-Mannosidase"/>
    <property type="match status" value="1"/>
</dbReference>
<accession>A0A443SVT0</accession>
<evidence type="ECO:0000256" key="10">
    <source>
        <dbReference type="ARBA" id="ARBA00022989"/>
    </source>
</evidence>
<dbReference type="GO" id="GO:0004571">
    <property type="term" value="F:mannosyl-oligosaccharide 1,2-alpha-mannosidase activity"/>
    <property type="evidence" value="ECO:0007669"/>
    <property type="project" value="UniProtKB-EC"/>
</dbReference>
<feature type="binding site" evidence="19">
    <location>
        <position position="477"/>
    </location>
    <ligand>
        <name>Ca(2+)</name>
        <dbReference type="ChEBI" id="CHEBI:29108"/>
    </ligand>
</feature>
<keyword evidence="15 21" id="KW-0326">Glycosidase</keyword>
<comment type="catalytic activity">
    <reaction evidence="16">
        <text>N(4)-(alpha-D-Man-(1-&gt;2)-alpha-D-Man-(1-&gt;2)-alpha-D-Man-(1-&gt;3)-[alpha-D-Man-(1-&gt;3)-[alpha-D-Man-(1-&gt;2)-alpha-D-Man-(1-&gt;6)]-alpha-D-Man-(1-&gt;6)]-beta-D-Man-(1-&gt;4)-beta-D-GlcNAc-(1-&gt;4)-beta-D-GlcNAc)-L-asparaginyl-[protein] (N-glucan mannose isomer 8A1,2,3B1,3) + 3 H2O = N(4)-(alpha-D-Man-(1-&gt;3)-[alpha-D-Man-(1-&gt;3)-[alpha-D-Man-(1-&gt;6)]-alpha-D-Man-(1-&gt;6)]-beta-D-Man-(1-&gt;4)-beta-D-GlcNAc-(1-&gt;4)-beta-D-GlcNAc)-L-asparaginyl-[protein] (N-glucan mannose isomer 5A1,2) + 3 beta-D-mannose</text>
        <dbReference type="Rhea" id="RHEA:56028"/>
        <dbReference type="Rhea" id="RHEA-COMP:14358"/>
        <dbReference type="Rhea" id="RHEA-COMP:14367"/>
        <dbReference type="ChEBI" id="CHEBI:15377"/>
        <dbReference type="ChEBI" id="CHEBI:28563"/>
        <dbReference type="ChEBI" id="CHEBI:59087"/>
        <dbReference type="ChEBI" id="CHEBI:60628"/>
        <dbReference type="EC" id="3.2.1.113"/>
    </reaction>
</comment>
<keyword evidence="13 20" id="KW-1015">Disulfide bond</keyword>
<dbReference type="STRING" id="299467.A0A443SVT0"/>
<dbReference type="PANTHER" id="PTHR11742:SF6">
    <property type="entry name" value="MANNOSYL-OLIGOSACCHARIDE ALPHA-1,2-MANNOSIDASE IA-RELATED"/>
    <property type="match status" value="1"/>
</dbReference>
<feature type="active site" description="Proton donor" evidence="18">
    <location>
        <position position="130"/>
    </location>
</feature>
<dbReference type="GO" id="GO:0005509">
    <property type="term" value="F:calcium ion binding"/>
    <property type="evidence" value="ECO:0007669"/>
    <property type="project" value="InterPro"/>
</dbReference>
<organism evidence="22 23">
    <name type="scientific">Leptotrombidium deliense</name>
    <dbReference type="NCBI Taxonomy" id="299467"/>
    <lineage>
        <taxon>Eukaryota</taxon>
        <taxon>Metazoa</taxon>
        <taxon>Ecdysozoa</taxon>
        <taxon>Arthropoda</taxon>
        <taxon>Chelicerata</taxon>
        <taxon>Arachnida</taxon>
        <taxon>Acari</taxon>
        <taxon>Acariformes</taxon>
        <taxon>Trombidiformes</taxon>
        <taxon>Prostigmata</taxon>
        <taxon>Anystina</taxon>
        <taxon>Parasitengona</taxon>
        <taxon>Trombiculoidea</taxon>
        <taxon>Trombiculidae</taxon>
        <taxon>Leptotrombidium</taxon>
    </lineage>
</organism>
<dbReference type="Gene3D" id="1.50.10.10">
    <property type="match status" value="1"/>
</dbReference>
<dbReference type="InterPro" id="IPR050749">
    <property type="entry name" value="Glycosyl_Hydrolase_47"/>
</dbReference>
<dbReference type="Pfam" id="PF01532">
    <property type="entry name" value="Glyco_hydro_47"/>
    <property type="match status" value="1"/>
</dbReference>
<evidence type="ECO:0000256" key="15">
    <source>
        <dbReference type="ARBA" id="ARBA00023295"/>
    </source>
</evidence>
<evidence type="ECO:0000256" key="21">
    <source>
        <dbReference type="RuleBase" id="RU361193"/>
    </source>
</evidence>
<evidence type="ECO:0000256" key="4">
    <source>
        <dbReference type="ARBA" id="ARBA00007658"/>
    </source>
</evidence>
<name>A0A443SVT0_9ACAR</name>
<dbReference type="EMBL" id="NCKV01000115">
    <property type="protein sequence ID" value="RWS31610.1"/>
    <property type="molecule type" value="Genomic_DNA"/>
</dbReference>